<keyword evidence="3" id="KW-1185">Reference proteome</keyword>
<reference evidence="2" key="1">
    <citation type="submission" date="2023-07" db="EMBL/GenBank/DDBJ databases">
        <title>Chromosome-level Genome Assembly of Striped Snakehead (Channa striata).</title>
        <authorList>
            <person name="Liu H."/>
        </authorList>
    </citation>
    <scope>NUCLEOTIDE SEQUENCE</scope>
    <source>
        <strain evidence="2">Gz</strain>
        <tissue evidence="2">Muscle</tissue>
    </source>
</reference>
<dbReference type="Proteomes" id="UP001187415">
    <property type="component" value="Unassembled WGS sequence"/>
</dbReference>
<feature type="region of interest" description="Disordered" evidence="1">
    <location>
        <begin position="1"/>
        <end position="35"/>
    </location>
</feature>
<evidence type="ECO:0000256" key="1">
    <source>
        <dbReference type="SAM" id="MobiDB-lite"/>
    </source>
</evidence>
<proteinExistence type="predicted"/>
<accession>A0AA88SZK3</accession>
<organism evidence="2 3">
    <name type="scientific">Channa striata</name>
    <name type="common">Snakehead murrel</name>
    <name type="synonym">Ophicephalus striatus</name>
    <dbReference type="NCBI Taxonomy" id="64152"/>
    <lineage>
        <taxon>Eukaryota</taxon>
        <taxon>Metazoa</taxon>
        <taxon>Chordata</taxon>
        <taxon>Craniata</taxon>
        <taxon>Vertebrata</taxon>
        <taxon>Euteleostomi</taxon>
        <taxon>Actinopterygii</taxon>
        <taxon>Neopterygii</taxon>
        <taxon>Teleostei</taxon>
        <taxon>Neoteleostei</taxon>
        <taxon>Acanthomorphata</taxon>
        <taxon>Anabantaria</taxon>
        <taxon>Anabantiformes</taxon>
        <taxon>Channoidei</taxon>
        <taxon>Channidae</taxon>
        <taxon>Channa</taxon>
    </lineage>
</organism>
<protein>
    <submittedName>
        <fullName evidence="2">Uncharacterized protein</fullName>
    </submittedName>
</protein>
<gene>
    <name evidence="2" type="ORF">Q5P01_008674</name>
</gene>
<evidence type="ECO:0000313" key="3">
    <source>
        <dbReference type="Proteomes" id="UP001187415"/>
    </source>
</evidence>
<feature type="compositionally biased region" description="Basic and acidic residues" evidence="1">
    <location>
        <begin position="19"/>
        <end position="35"/>
    </location>
</feature>
<name>A0AA88SZK3_CHASR</name>
<sequence>MPDNGRGAASHGNLVTELTLERGADSAGGRADRRGSWEVWDRDSSDRSRAACKASCCSPPATFHPKDPNTTTRCVSLFASVRPNKCKLIIQLQHNFFCCRPVKARKLMVT</sequence>
<dbReference type="AlphaFoldDB" id="A0AA88SZK3"/>
<dbReference type="EMBL" id="JAUPFM010000006">
    <property type="protein sequence ID" value="KAK2848840.1"/>
    <property type="molecule type" value="Genomic_DNA"/>
</dbReference>
<comment type="caution">
    <text evidence="2">The sequence shown here is derived from an EMBL/GenBank/DDBJ whole genome shotgun (WGS) entry which is preliminary data.</text>
</comment>
<evidence type="ECO:0000313" key="2">
    <source>
        <dbReference type="EMBL" id="KAK2848840.1"/>
    </source>
</evidence>